<dbReference type="EMBL" id="GL380200">
    <property type="protein sequence ID" value="EGT50222.1"/>
    <property type="molecule type" value="Genomic_DNA"/>
</dbReference>
<dbReference type="STRING" id="135651.G0PB50"/>
<gene>
    <name evidence="2" type="ORF">CAEBREN_28464</name>
</gene>
<dbReference type="Proteomes" id="UP000008068">
    <property type="component" value="Unassembled WGS sequence"/>
</dbReference>
<feature type="chain" id="PRO_5003407131" evidence="1">
    <location>
        <begin position="17"/>
        <end position="72"/>
    </location>
</feature>
<reference evidence="3" key="1">
    <citation type="submission" date="2011-07" db="EMBL/GenBank/DDBJ databases">
        <authorList>
            <consortium name="Caenorhabditis brenneri Sequencing and Analysis Consortium"/>
            <person name="Wilson R.K."/>
        </authorList>
    </citation>
    <scope>NUCLEOTIDE SEQUENCE [LARGE SCALE GENOMIC DNA]</scope>
    <source>
        <strain evidence="3">PB2801</strain>
    </source>
</reference>
<evidence type="ECO:0000313" key="3">
    <source>
        <dbReference type="Proteomes" id="UP000008068"/>
    </source>
</evidence>
<evidence type="ECO:0000256" key="1">
    <source>
        <dbReference type="SAM" id="SignalP"/>
    </source>
</evidence>
<evidence type="ECO:0000313" key="2">
    <source>
        <dbReference type="EMBL" id="EGT50222.1"/>
    </source>
</evidence>
<proteinExistence type="predicted"/>
<organism evidence="3">
    <name type="scientific">Caenorhabditis brenneri</name>
    <name type="common">Nematode worm</name>
    <dbReference type="NCBI Taxonomy" id="135651"/>
    <lineage>
        <taxon>Eukaryota</taxon>
        <taxon>Metazoa</taxon>
        <taxon>Ecdysozoa</taxon>
        <taxon>Nematoda</taxon>
        <taxon>Chromadorea</taxon>
        <taxon>Rhabditida</taxon>
        <taxon>Rhabditina</taxon>
        <taxon>Rhabditomorpha</taxon>
        <taxon>Rhabditoidea</taxon>
        <taxon>Rhabditidae</taxon>
        <taxon>Peloderinae</taxon>
        <taxon>Caenorhabditis</taxon>
    </lineage>
</organism>
<protein>
    <submittedName>
        <fullName evidence="2">Uncharacterized protein</fullName>
    </submittedName>
</protein>
<sequence>MRHVLLIFCAIFTVEALLNTGLQLKIDELFDTPGKLSINVENTGKFKATLTTGLCLFVHRSFGSIIVMFQMF</sequence>
<name>G0PB50_CAEBE</name>
<keyword evidence="1" id="KW-0732">Signal</keyword>
<dbReference type="InParanoid" id="G0PB50"/>
<dbReference type="HOGENOM" id="CLU_2724480_0_0_1"/>
<dbReference type="AlphaFoldDB" id="G0PB50"/>
<feature type="signal peptide" evidence="1">
    <location>
        <begin position="1"/>
        <end position="16"/>
    </location>
</feature>
<keyword evidence="3" id="KW-1185">Reference proteome</keyword>
<accession>G0PB50</accession>